<gene>
    <name evidence="2" type="ORF">HNQ88_002304</name>
</gene>
<dbReference type="InterPro" id="IPR004119">
    <property type="entry name" value="EcKL"/>
</dbReference>
<feature type="domain" description="CHK kinase-like" evidence="1">
    <location>
        <begin position="116"/>
        <end position="273"/>
    </location>
</feature>
<organism evidence="2 3">
    <name type="scientific">Aureibacter tunicatorum</name>
    <dbReference type="NCBI Taxonomy" id="866807"/>
    <lineage>
        <taxon>Bacteria</taxon>
        <taxon>Pseudomonadati</taxon>
        <taxon>Bacteroidota</taxon>
        <taxon>Cytophagia</taxon>
        <taxon>Cytophagales</taxon>
        <taxon>Persicobacteraceae</taxon>
        <taxon>Aureibacter</taxon>
    </lineage>
</organism>
<keyword evidence="3" id="KW-1185">Reference proteome</keyword>
<dbReference type="PANTHER" id="PTHR11012:SF30">
    <property type="entry name" value="PROTEIN KINASE-LIKE DOMAIN-CONTAINING"/>
    <property type="match status" value="1"/>
</dbReference>
<dbReference type="SMART" id="SM00587">
    <property type="entry name" value="CHK"/>
    <property type="match status" value="1"/>
</dbReference>
<accession>A0AAE3XLT4</accession>
<dbReference type="SUPFAM" id="SSF56112">
    <property type="entry name" value="Protein kinase-like (PK-like)"/>
    <property type="match status" value="1"/>
</dbReference>
<proteinExistence type="predicted"/>
<dbReference type="Gene3D" id="3.90.1200.10">
    <property type="match status" value="1"/>
</dbReference>
<evidence type="ECO:0000313" key="3">
    <source>
        <dbReference type="Proteomes" id="UP001185092"/>
    </source>
</evidence>
<name>A0AAE3XLT4_9BACT</name>
<dbReference type="Pfam" id="PF02958">
    <property type="entry name" value="EcKL"/>
    <property type="match status" value="1"/>
</dbReference>
<evidence type="ECO:0000313" key="2">
    <source>
        <dbReference type="EMBL" id="MDR6239267.1"/>
    </source>
</evidence>
<evidence type="ECO:0000259" key="1">
    <source>
        <dbReference type="SMART" id="SM00587"/>
    </source>
</evidence>
<dbReference type="InterPro" id="IPR011009">
    <property type="entry name" value="Kinase-like_dom_sf"/>
</dbReference>
<protein>
    <recommendedName>
        <fullName evidence="1">CHK kinase-like domain-containing protein</fullName>
    </recommendedName>
</protein>
<reference evidence="2" key="1">
    <citation type="submission" date="2023-07" db="EMBL/GenBank/DDBJ databases">
        <title>Genomic Encyclopedia of Type Strains, Phase IV (KMG-IV): sequencing the most valuable type-strain genomes for metagenomic binning, comparative biology and taxonomic classification.</title>
        <authorList>
            <person name="Goeker M."/>
        </authorList>
    </citation>
    <scope>NUCLEOTIDE SEQUENCE</scope>
    <source>
        <strain evidence="2">DSM 26174</strain>
    </source>
</reference>
<sequence>MKKNELNITFKSNSLNGSTVKSTEILQELWSGYGSIKRIYLDNNTCYNSIIAKHINADSLKSHPRGWSNDFSHQRKLSSYQIELEFFENWAMLCQDECKVPKLIEVQKQSKSNFIIYMEDMNEIGFPSTFQEITWEQAKACIKWLANFHATFLNKEPKGLWETGTYWHLNTRPNELKSMPESSLKKNAAFIDRKLSSGKYKTFVHGDAKLANFCFSQNGDKAGAVDFQYVGGGCGMKDLAYFIGSCMNEKECFQYEKDVLDFYFNELQKALTVLDIRFNFSELESEWRQLYPFAWADFERFLLGWSPNHWKLNQYSQIMTNKALDIVH</sequence>
<dbReference type="RefSeq" id="WP_309938860.1">
    <property type="nucleotide sequence ID" value="NZ_AP025305.1"/>
</dbReference>
<dbReference type="InterPro" id="IPR015897">
    <property type="entry name" value="CHK_kinase-like"/>
</dbReference>
<dbReference type="PANTHER" id="PTHR11012">
    <property type="entry name" value="PROTEIN KINASE-LIKE DOMAIN-CONTAINING"/>
    <property type="match status" value="1"/>
</dbReference>
<dbReference type="Proteomes" id="UP001185092">
    <property type="component" value="Unassembled WGS sequence"/>
</dbReference>
<dbReference type="EMBL" id="JAVDQD010000002">
    <property type="protein sequence ID" value="MDR6239267.1"/>
    <property type="molecule type" value="Genomic_DNA"/>
</dbReference>
<dbReference type="AlphaFoldDB" id="A0AAE3XLT4"/>
<comment type="caution">
    <text evidence="2">The sequence shown here is derived from an EMBL/GenBank/DDBJ whole genome shotgun (WGS) entry which is preliminary data.</text>
</comment>